<dbReference type="EMBL" id="JALJOQ010000009">
    <property type="protein sequence ID" value="KAK9812055.1"/>
    <property type="molecule type" value="Genomic_DNA"/>
</dbReference>
<protein>
    <submittedName>
        <fullName evidence="1">Uncharacterized protein</fullName>
    </submittedName>
</protein>
<dbReference type="Proteomes" id="UP001465755">
    <property type="component" value="Unassembled WGS sequence"/>
</dbReference>
<organism evidence="1 2">
    <name type="scientific">Symbiochloris irregularis</name>
    <dbReference type="NCBI Taxonomy" id="706552"/>
    <lineage>
        <taxon>Eukaryota</taxon>
        <taxon>Viridiplantae</taxon>
        <taxon>Chlorophyta</taxon>
        <taxon>core chlorophytes</taxon>
        <taxon>Trebouxiophyceae</taxon>
        <taxon>Trebouxiales</taxon>
        <taxon>Trebouxiaceae</taxon>
        <taxon>Symbiochloris</taxon>
    </lineage>
</organism>
<comment type="caution">
    <text evidence="1">The sequence shown here is derived from an EMBL/GenBank/DDBJ whole genome shotgun (WGS) entry which is preliminary data.</text>
</comment>
<name>A0AAW1PQN1_9CHLO</name>
<accession>A0AAW1PQN1</accession>
<evidence type="ECO:0000313" key="1">
    <source>
        <dbReference type="EMBL" id="KAK9812055.1"/>
    </source>
</evidence>
<proteinExistence type="predicted"/>
<gene>
    <name evidence="1" type="ORF">WJX73_001441</name>
</gene>
<reference evidence="1 2" key="1">
    <citation type="journal article" date="2024" name="Nat. Commun.">
        <title>Phylogenomics reveals the evolutionary origins of lichenization in chlorophyte algae.</title>
        <authorList>
            <person name="Puginier C."/>
            <person name="Libourel C."/>
            <person name="Otte J."/>
            <person name="Skaloud P."/>
            <person name="Haon M."/>
            <person name="Grisel S."/>
            <person name="Petersen M."/>
            <person name="Berrin J.G."/>
            <person name="Delaux P.M."/>
            <person name="Dal Grande F."/>
            <person name="Keller J."/>
        </authorList>
    </citation>
    <scope>NUCLEOTIDE SEQUENCE [LARGE SCALE GENOMIC DNA]</scope>
    <source>
        <strain evidence="1 2">SAG 2036</strain>
    </source>
</reference>
<sequence>MVDAAIVSAADKHELSEHRRDDGLYAMRLAWGAAQEAASLVALMDAFPSSIVHEVTQALHVSKLRALFQRR</sequence>
<evidence type="ECO:0000313" key="2">
    <source>
        <dbReference type="Proteomes" id="UP001465755"/>
    </source>
</evidence>
<dbReference type="AlphaFoldDB" id="A0AAW1PQN1"/>
<keyword evidence="2" id="KW-1185">Reference proteome</keyword>